<dbReference type="GeneID" id="5426718"/>
<name>A0A384JUE3_BOTFB</name>
<feature type="compositionally biased region" description="Low complexity" evidence="1">
    <location>
        <begin position="25"/>
        <end position="41"/>
    </location>
</feature>
<feature type="region of interest" description="Disordered" evidence="1">
    <location>
        <begin position="252"/>
        <end position="274"/>
    </location>
</feature>
<sequence length="359" mass="40537">MYKRDEDQSQDSPFGIPQSSDNDGTRSSNNVPSTSSSTNSSGLEPHLIASPARGLDPGYIIGILAAVAVSIFLIIALTDILLLSSRIQKSIRRNKFLKLNGRPKPNSSQHHSQFNMKLDTKPLPTIPDPAYFSKNIGASNRRSDFSGYSESRYSRSMSFDSGVGWGKDEEEGYAKSFIGGGRGWDEKSLRSMVTSAGPARQERGSEYNRVIRPDMGVGKWADEGESEWYSMYEESIYTDDGQENPIPDTYNPSNPFHSPHVSQSMDRRGNKPYDEENAIGLTTRERAEIKRTNTTPYTYEGKIKAGMGVQKRHTMIFVREVEEVRRAMERMERMEERDRVNFEIWKKFWRKGGEGNGGK</sequence>
<reference evidence="3 4" key="2">
    <citation type="journal article" date="2012" name="Eukaryot. Cell">
        <title>Genome update of Botrytis cinerea strains B05.10 and T4.</title>
        <authorList>
            <person name="Staats M."/>
            <person name="van Kan J.A."/>
        </authorList>
    </citation>
    <scope>NUCLEOTIDE SEQUENCE [LARGE SCALE GENOMIC DNA]</scope>
    <source>
        <strain evidence="3 4">B05.10</strain>
    </source>
</reference>
<reference evidence="3 4" key="3">
    <citation type="journal article" date="2017" name="Mol. Plant Pathol.">
        <title>A gapless genome sequence of the fungus Botrytis cinerea.</title>
        <authorList>
            <person name="Van Kan J.A."/>
            <person name="Stassen J.H."/>
            <person name="Mosbach A."/>
            <person name="Van Der Lee T.A."/>
            <person name="Faino L."/>
            <person name="Farmer A.D."/>
            <person name="Papasotiriou D.G."/>
            <person name="Zhou S."/>
            <person name="Seidl M.F."/>
            <person name="Cottam E."/>
            <person name="Edel D."/>
            <person name="Hahn M."/>
            <person name="Schwartz D.C."/>
            <person name="Dietrich R.A."/>
            <person name="Widdison S."/>
            <person name="Scalliet G."/>
        </authorList>
    </citation>
    <scope>NUCLEOTIDE SEQUENCE [LARGE SCALE GENOMIC DNA]</scope>
    <source>
        <strain evidence="3 4">B05.10</strain>
    </source>
</reference>
<gene>
    <name evidence="3" type="ORF">BCIN_10g02150</name>
</gene>
<dbReference type="RefSeq" id="XP_001546259.1">
    <property type="nucleotide sequence ID" value="XM_001546209.2"/>
</dbReference>
<reference evidence="3 4" key="1">
    <citation type="journal article" date="2011" name="PLoS Genet.">
        <title>Genomic analysis of the necrotrophic fungal pathogens Sclerotinia sclerotiorum and Botrytis cinerea.</title>
        <authorList>
            <person name="Amselem J."/>
            <person name="Cuomo C.A."/>
            <person name="van Kan J.A."/>
            <person name="Viaud M."/>
            <person name="Benito E.P."/>
            <person name="Couloux A."/>
            <person name="Coutinho P.M."/>
            <person name="de Vries R.P."/>
            <person name="Dyer P.S."/>
            <person name="Fillinger S."/>
            <person name="Fournier E."/>
            <person name="Gout L."/>
            <person name="Hahn M."/>
            <person name="Kohn L."/>
            <person name="Lapalu N."/>
            <person name="Plummer K.M."/>
            <person name="Pradier J.M."/>
            <person name="Quevillon E."/>
            <person name="Sharon A."/>
            <person name="Simon A."/>
            <person name="ten Have A."/>
            <person name="Tudzynski B."/>
            <person name="Tudzynski P."/>
            <person name="Wincker P."/>
            <person name="Andrew M."/>
            <person name="Anthouard V."/>
            <person name="Beever R.E."/>
            <person name="Beffa R."/>
            <person name="Benoit I."/>
            <person name="Bouzid O."/>
            <person name="Brault B."/>
            <person name="Chen Z."/>
            <person name="Choquer M."/>
            <person name="Collemare J."/>
            <person name="Cotton P."/>
            <person name="Danchin E.G."/>
            <person name="Da Silva C."/>
            <person name="Gautier A."/>
            <person name="Giraud C."/>
            <person name="Giraud T."/>
            <person name="Gonzalez C."/>
            <person name="Grossetete S."/>
            <person name="Guldener U."/>
            <person name="Henrissat B."/>
            <person name="Howlett B.J."/>
            <person name="Kodira C."/>
            <person name="Kretschmer M."/>
            <person name="Lappartient A."/>
            <person name="Leroch M."/>
            <person name="Levis C."/>
            <person name="Mauceli E."/>
            <person name="Neuveglise C."/>
            <person name="Oeser B."/>
            <person name="Pearson M."/>
            <person name="Poulain J."/>
            <person name="Poussereau N."/>
            <person name="Quesneville H."/>
            <person name="Rascle C."/>
            <person name="Schumacher J."/>
            <person name="Segurens B."/>
            <person name="Sexton A."/>
            <person name="Silva E."/>
            <person name="Sirven C."/>
            <person name="Soanes D.M."/>
            <person name="Talbot N.J."/>
            <person name="Templeton M."/>
            <person name="Yandava C."/>
            <person name="Yarden O."/>
            <person name="Zeng Q."/>
            <person name="Rollins J.A."/>
            <person name="Lebrun M.H."/>
            <person name="Dickman M."/>
        </authorList>
    </citation>
    <scope>NUCLEOTIDE SEQUENCE [LARGE SCALE GENOMIC DNA]</scope>
    <source>
        <strain evidence="3 4">B05.10</strain>
    </source>
</reference>
<keyword evidence="4" id="KW-1185">Reference proteome</keyword>
<accession>A0A384JUE3</accession>
<dbReference type="Proteomes" id="UP000001798">
    <property type="component" value="Chromosome 10"/>
</dbReference>
<keyword evidence="2" id="KW-0472">Membrane</keyword>
<protein>
    <submittedName>
        <fullName evidence="3">Uncharacterized protein</fullName>
    </submittedName>
</protein>
<evidence type="ECO:0000256" key="2">
    <source>
        <dbReference type="SAM" id="Phobius"/>
    </source>
</evidence>
<proteinExistence type="predicted"/>
<dbReference type="KEGG" id="bfu:BCIN_10g02150"/>
<feature type="region of interest" description="Disordered" evidence="1">
    <location>
        <begin position="1"/>
        <end position="45"/>
    </location>
</feature>
<dbReference type="EMBL" id="CP009814">
    <property type="protein sequence ID" value="ATZ54199.1"/>
    <property type="molecule type" value="Genomic_DNA"/>
</dbReference>
<feature type="compositionally biased region" description="Basic and acidic residues" evidence="1">
    <location>
        <begin position="265"/>
        <end position="274"/>
    </location>
</feature>
<keyword evidence="2" id="KW-1133">Transmembrane helix</keyword>
<evidence type="ECO:0000256" key="1">
    <source>
        <dbReference type="SAM" id="MobiDB-lite"/>
    </source>
</evidence>
<feature type="compositionally biased region" description="Polar residues" evidence="1">
    <location>
        <begin position="252"/>
        <end position="264"/>
    </location>
</feature>
<feature type="transmembrane region" description="Helical" evidence="2">
    <location>
        <begin position="59"/>
        <end position="83"/>
    </location>
</feature>
<evidence type="ECO:0000313" key="3">
    <source>
        <dbReference type="EMBL" id="ATZ54199.1"/>
    </source>
</evidence>
<dbReference type="OrthoDB" id="3550885at2759"/>
<dbReference type="AlphaFoldDB" id="A0A384JUE3"/>
<keyword evidence="2" id="KW-0812">Transmembrane</keyword>
<evidence type="ECO:0000313" key="4">
    <source>
        <dbReference type="Proteomes" id="UP000001798"/>
    </source>
</evidence>
<organism evidence="3 4">
    <name type="scientific">Botryotinia fuckeliana (strain B05.10)</name>
    <name type="common">Noble rot fungus</name>
    <name type="synonym">Botrytis cinerea</name>
    <dbReference type="NCBI Taxonomy" id="332648"/>
    <lineage>
        <taxon>Eukaryota</taxon>
        <taxon>Fungi</taxon>
        <taxon>Dikarya</taxon>
        <taxon>Ascomycota</taxon>
        <taxon>Pezizomycotina</taxon>
        <taxon>Leotiomycetes</taxon>
        <taxon>Helotiales</taxon>
        <taxon>Sclerotiniaceae</taxon>
        <taxon>Botrytis</taxon>
    </lineage>
</organism>
<dbReference type="VEuPathDB" id="FungiDB:Bcin10g02150"/>